<proteinExistence type="inferred from homology"/>
<sequence length="497" mass="53793">MNSTDLKPEAAYDLQRCQTQLGALMEEVEEEAEVRLERWRPWLSRTSYGPSAENLAAYLSLRCRDIQALQEDLTTWGVSSLGHCEPYVRPNLAAAQAALGALSGDQRPRPERELFTDLGSRLGRHTQDLLGDGATPGIMVTLPSEAAQDPDLLLDLLEAGMTAARINLAHDDEAAWRAMLHHLHAACLQTGKSCRVLMDLAGPKVRTGEPRWPAKKNGGRLKVGHVLALGAREMDLPGDRPGVSCTLPEAIRQVGTGQAVWFDDGKLGAVVEGRQGETLLLRVTHAPAKGARLKAGKGINFPDTPLSLPALTDKDRADLAFAAANADMVGYSFVQTVGDAEQLLGRLADLGAPPTLSVLLKIETRLAVQNLADLMVRVAGERPCGVMIARGDLAVELGFARLSEIQEEVLWLAEAAHLPVVWATQVLEGLVKKGEARRAEYTDAAGGVRAECIMLNKGPYVVDAVQELVSITGRMRPHFHKKRASFRALSVARPPEQ</sequence>
<evidence type="ECO:0000313" key="15">
    <source>
        <dbReference type="Proteomes" id="UP001302059"/>
    </source>
</evidence>
<evidence type="ECO:0000313" key="14">
    <source>
        <dbReference type="EMBL" id="MDL2343843.1"/>
    </source>
</evidence>
<evidence type="ECO:0000256" key="7">
    <source>
        <dbReference type="ARBA" id="ARBA00022777"/>
    </source>
</evidence>
<evidence type="ECO:0000256" key="9">
    <source>
        <dbReference type="ARBA" id="ARBA00022842"/>
    </source>
</evidence>
<keyword evidence="9 12" id="KW-0460">Magnesium</keyword>
<keyword evidence="6" id="KW-0547">Nucleotide-binding</keyword>
<name>A0ABT7JFK8_9DEIO</name>
<evidence type="ECO:0000256" key="11">
    <source>
        <dbReference type="ARBA" id="ARBA00023317"/>
    </source>
</evidence>
<keyword evidence="15" id="KW-1185">Reference proteome</keyword>
<dbReference type="PANTHER" id="PTHR11817">
    <property type="entry name" value="PYRUVATE KINASE"/>
    <property type="match status" value="1"/>
</dbReference>
<dbReference type="InterPro" id="IPR015793">
    <property type="entry name" value="Pyrv_Knase_brl"/>
</dbReference>
<dbReference type="Proteomes" id="UP001302059">
    <property type="component" value="Unassembled WGS sequence"/>
</dbReference>
<dbReference type="EMBL" id="JASNGB010000042">
    <property type="protein sequence ID" value="MDL2343843.1"/>
    <property type="molecule type" value="Genomic_DNA"/>
</dbReference>
<evidence type="ECO:0000256" key="6">
    <source>
        <dbReference type="ARBA" id="ARBA00022741"/>
    </source>
</evidence>
<evidence type="ECO:0000259" key="13">
    <source>
        <dbReference type="Pfam" id="PF00224"/>
    </source>
</evidence>
<keyword evidence="10 12" id="KW-0324">Glycolysis</keyword>
<organism evidence="14 15">
    <name type="scientific">Deinococcus rhizophilus</name>
    <dbReference type="NCBI Taxonomy" id="3049544"/>
    <lineage>
        <taxon>Bacteria</taxon>
        <taxon>Thermotogati</taxon>
        <taxon>Deinococcota</taxon>
        <taxon>Deinococci</taxon>
        <taxon>Deinococcales</taxon>
        <taxon>Deinococcaceae</taxon>
        <taxon>Deinococcus</taxon>
    </lineage>
</organism>
<comment type="caution">
    <text evidence="14">The sequence shown here is derived from an EMBL/GenBank/DDBJ whole genome shotgun (WGS) entry which is preliminary data.</text>
</comment>
<dbReference type="InterPro" id="IPR015813">
    <property type="entry name" value="Pyrv/PenolPyrv_kinase-like_dom"/>
</dbReference>
<dbReference type="SUPFAM" id="SSF50800">
    <property type="entry name" value="PK beta-barrel domain-like"/>
    <property type="match status" value="1"/>
</dbReference>
<evidence type="ECO:0000256" key="1">
    <source>
        <dbReference type="ARBA" id="ARBA00004997"/>
    </source>
</evidence>
<accession>A0ABT7JFK8</accession>
<keyword evidence="4 12" id="KW-0808">Transferase</keyword>
<protein>
    <recommendedName>
        <fullName evidence="3 12">Pyruvate kinase</fullName>
        <ecNumber evidence="3 12">2.7.1.40</ecNumber>
    </recommendedName>
</protein>
<evidence type="ECO:0000256" key="10">
    <source>
        <dbReference type="ARBA" id="ARBA00023152"/>
    </source>
</evidence>
<comment type="similarity">
    <text evidence="2 12">Belongs to the pyruvate kinase family.</text>
</comment>
<gene>
    <name evidence="14" type="ORF">QOL99_06735</name>
</gene>
<dbReference type="PRINTS" id="PR01050">
    <property type="entry name" value="PYRUVTKNASE"/>
</dbReference>
<dbReference type="InterPro" id="IPR011037">
    <property type="entry name" value="Pyrv_Knase-like_insert_dom_sf"/>
</dbReference>
<evidence type="ECO:0000256" key="5">
    <source>
        <dbReference type="ARBA" id="ARBA00022723"/>
    </source>
</evidence>
<feature type="domain" description="Pyruvate kinase barrel" evidence="13">
    <location>
        <begin position="140"/>
        <end position="456"/>
    </location>
</feature>
<comment type="catalytic activity">
    <reaction evidence="12">
        <text>pyruvate + ATP = phosphoenolpyruvate + ADP + H(+)</text>
        <dbReference type="Rhea" id="RHEA:18157"/>
        <dbReference type="ChEBI" id="CHEBI:15361"/>
        <dbReference type="ChEBI" id="CHEBI:15378"/>
        <dbReference type="ChEBI" id="CHEBI:30616"/>
        <dbReference type="ChEBI" id="CHEBI:58702"/>
        <dbReference type="ChEBI" id="CHEBI:456216"/>
        <dbReference type="EC" id="2.7.1.40"/>
    </reaction>
</comment>
<dbReference type="SUPFAM" id="SSF51621">
    <property type="entry name" value="Phosphoenolpyruvate/pyruvate domain"/>
    <property type="match status" value="1"/>
</dbReference>
<dbReference type="InterPro" id="IPR040442">
    <property type="entry name" value="Pyrv_kinase-like_dom_sf"/>
</dbReference>
<dbReference type="Pfam" id="PF00224">
    <property type="entry name" value="PK"/>
    <property type="match status" value="1"/>
</dbReference>
<evidence type="ECO:0000256" key="8">
    <source>
        <dbReference type="ARBA" id="ARBA00022840"/>
    </source>
</evidence>
<dbReference type="EC" id="2.7.1.40" evidence="3 12"/>
<keyword evidence="11 14" id="KW-0670">Pyruvate</keyword>
<keyword evidence="8" id="KW-0067">ATP-binding</keyword>
<evidence type="ECO:0000256" key="2">
    <source>
        <dbReference type="ARBA" id="ARBA00008663"/>
    </source>
</evidence>
<dbReference type="RefSeq" id="WP_285522471.1">
    <property type="nucleotide sequence ID" value="NZ_JASNGB010000042.1"/>
</dbReference>
<evidence type="ECO:0000256" key="3">
    <source>
        <dbReference type="ARBA" id="ARBA00012142"/>
    </source>
</evidence>
<evidence type="ECO:0000256" key="12">
    <source>
        <dbReference type="RuleBase" id="RU000504"/>
    </source>
</evidence>
<reference evidence="14 15" key="1">
    <citation type="submission" date="2023-05" db="EMBL/GenBank/DDBJ databases">
        <authorList>
            <person name="Gao F."/>
        </authorList>
    </citation>
    <scope>NUCLEOTIDE SEQUENCE [LARGE SCALE GENOMIC DNA]</scope>
    <source>
        <strain evidence="14 15">MIMF12</strain>
    </source>
</reference>
<evidence type="ECO:0000256" key="4">
    <source>
        <dbReference type="ARBA" id="ARBA00022679"/>
    </source>
</evidence>
<dbReference type="InterPro" id="IPR015806">
    <property type="entry name" value="Pyrv_Knase_insert_dom_sf"/>
</dbReference>
<dbReference type="Gene3D" id="3.20.20.60">
    <property type="entry name" value="Phosphoenolpyruvate-binding domains"/>
    <property type="match status" value="1"/>
</dbReference>
<keyword evidence="5" id="KW-0479">Metal-binding</keyword>
<dbReference type="GO" id="GO:0016301">
    <property type="term" value="F:kinase activity"/>
    <property type="evidence" value="ECO:0007669"/>
    <property type="project" value="UniProtKB-KW"/>
</dbReference>
<dbReference type="InterPro" id="IPR001697">
    <property type="entry name" value="Pyr_Knase"/>
</dbReference>
<keyword evidence="7 12" id="KW-0418">Kinase</keyword>
<comment type="pathway">
    <text evidence="1 12">Carbohydrate degradation; glycolysis; pyruvate from D-glyceraldehyde 3-phosphate: step 5/5.</text>
</comment>
<dbReference type="Gene3D" id="2.40.33.10">
    <property type="entry name" value="PK beta-barrel domain-like"/>
    <property type="match status" value="1"/>
</dbReference>